<protein>
    <recommendedName>
        <fullName evidence="1">Carboxymuconolactone decarboxylase-like domain-containing protein</fullName>
    </recommendedName>
</protein>
<reference evidence="2" key="1">
    <citation type="submission" date="2018-05" db="EMBL/GenBank/DDBJ databases">
        <authorList>
            <person name="Lanie J.A."/>
            <person name="Ng W.-L."/>
            <person name="Kazmierczak K.M."/>
            <person name="Andrzejewski T.M."/>
            <person name="Davidsen T.M."/>
            <person name="Wayne K.J."/>
            <person name="Tettelin H."/>
            <person name="Glass J.I."/>
            <person name="Rusch D."/>
            <person name="Podicherti R."/>
            <person name="Tsui H.-C.T."/>
            <person name="Winkler M.E."/>
        </authorList>
    </citation>
    <scope>NUCLEOTIDE SEQUENCE</scope>
</reference>
<dbReference type="SUPFAM" id="SSF69118">
    <property type="entry name" value="AhpD-like"/>
    <property type="match status" value="1"/>
</dbReference>
<dbReference type="Pfam" id="PF02627">
    <property type="entry name" value="CMD"/>
    <property type="match status" value="1"/>
</dbReference>
<dbReference type="EMBL" id="UINC01024285">
    <property type="protein sequence ID" value="SVA97627.1"/>
    <property type="molecule type" value="Genomic_DNA"/>
</dbReference>
<evidence type="ECO:0000259" key="1">
    <source>
        <dbReference type="Pfam" id="PF02627"/>
    </source>
</evidence>
<dbReference type="PANTHER" id="PTHR35446:SF2">
    <property type="entry name" value="CARBOXYMUCONOLACTONE DECARBOXYLASE-LIKE DOMAIN-CONTAINING PROTEIN"/>
    <property type="match status" value="1"/>
</dbReference>
<dbReference type="InterPro" id="IPR029032">
    <property type="entry name" value="AhpD-like"/>
</dbReference>
<accession>A0A382A995</accession>
<evidence type="ECO:0000313" key="2">
    <source>
        <dbReference type="EMBL" id="SVA97627.1"/>
    </source>
</evidence>
<feature type="non-terminal residue" evidence="2">
    <location>
        <position position="1"/>
    </location>
</feature>
<dbReference type="Gene3D" id="1.20.1290.10">
    <property type="entry name" value="AhpD-like"/>
    <property type="match status" value="1"/>
</dbReference>
<dbReference type="PANTHER" id="PTHR35446">
    <property type="entry name" value="SI:CH211-175M2.5"/>
    <property type="match status" value="1"/>
</dbReference>
<organism evidence="2">
    <name type="scientific">marine metagenome</name>
    <dbReference type="NCBI Taxonomy" id="408172"/>
    <lineage>
        <taxon>unclassified sequences</taxon>
        <taxon>metagenomes</taxon>
        <taxon>ecological metagenomes</taxon>
    </lineage>
</organism>
<dbReference type="GO" id="GO:0051920">
    <property type="term" value="F:peroxiredoxin activity"/>
    <property type="evidence" value="ECO:0007669"/>
    <property type="project" value="InterPro"/>
</dbReference>
<dbReference type="InterPro" id="IPR003779">
    <property type="entry name" value="CMD-like"/>
</dbReference>
<gene>
    <name evidence="2" type="ORF">METZ01_LOCUS150481</name>
</gene>
<dbReference type="AlphaFoldDB" id="A0A382A995"/>
<feature type="domain" description="Carboxymuconolactone decarboxylase-like" evidence="1">
    <location>
        <begin position="41"/>
        <end position="81"/>
    </location>
</feature>
<sequence length="81" mass="9135">VAWINIIPEEEAEGELKELYDQNMEPWGGVDNIIKIHSLSPESLKGHVALYKAVMYGKSLIPRPDREMIAVVVSAVNKCHY</sequence>
<proteinExistence type="predicted"/>
<name>A0A382A995_9ZZZZ</name>